<organism evidence="2 3">
    <name type="scientific">Eutypa lata (strain UCR-EL1)</name>
    <name type="common">Grapevine dieback disease fungus</name>
    <name type="synonym">Eutypa armeniacae</name>
    <dbReference type="NCBI Taxonomy" id="1287681"/>
    <lineage>
        <taxon>Eukaryota</taxon>
        <taxon>Fungi</taxon>
        <taxon>Dikarya</taxon>
        <taxon>Ascomycota</taxon>
        <taxon>Pezizomycotina</taxon>
        <taxon>Sordariomycetes</taxon>
        <taxon>Xylariomycetidae</taxon>
        <taxon>Xylariales</taxon>
        <taxon>Diatrypaceae</taxon>
        <taxon>Eutypa</taxon>
    </lineage>
</organism>
<accession>M7TQL9</accession>
<feature type="signal peptide" evidence="1">
    <location>
        <begin position="1"/>
        <end position="18"/>
    </location>
</feature>
<reference evidence="3" key="1">
    <citation type="journal article" date="2013" name="Genome Announc.">
        <title>Draft genome sequence of the grapevine dieback fungus Eutypa lata UCR-EL1.</title>
        <authorList>
            <person name="Blanco-Ulate B."/>
            <person name="Rolshausen P.E."/>
            <person name="Cantu D."/>
        </authorList>
    </citation>
    <scope>NUCLEOTIDE SEQUENCE [LARGE SCALE GENOMIC DNA]</scope>
    <source>
        <strain evidence="3">UCR-EL1</strain>
    </source>
</reference>
<name>M7TQL9_EUTLA</name>
<feature type="chain" id="PRO_5004085837" evidence="1">
    <location>
        <begin position="19"/>
        <end position="165"/>
    </location>
</feature>
<dbReference type="HOGENOM" id="CLU_113831_1_0_1"/>
<gene>
    <name evidence="2" type="ORF">UCREL1_760</name>
</gene>
<dbReference type="OrthoDB" id="3508922at2759"/>
<dbReference type="KEGG" id="ela:UCREL1_760"/>
<dbReference type="Proteomes" id="UP000012174">
    <property type="component" value="Unassembled WGS sequence"/>
</dbReference>
<evidence type="ECO:0000313" key="2">
    <source>
        <dbReference type="EMBL" id="EMR72191.1"/>
    </source>
</evidence>
<sequence length="165" mass="18256">MRATSFIAALSAVATASAMTTFKLMEAEEQKSTYLWEVTNWNAGCARSGCFYDFNVTAEANSTTYPKRPAFSAYCHGYGEGAPYELCDLLSEPETDLRLEAKLLPANRTINETTTANIQVSLMHTDLDTPTTWWNYTSKGQATYNQFVAPPMDFTITPSEIFGVA</sequence>
<evidence type="ECO:0000313" key="3">
    <source>
        <dbReference type="Proteomes" id="UP000012174"/>
    </source>
</evidence>
<protein>
    <submittedName>
        <fullName evidence="2">Uncharacterized protein</fullName>
    </submittedName>
</protein>
<evidence type="ECO:0000256" key="1">
    <source>
        <dbReference type="SAM" id="SignalP"/>
    </source>
</evidence>
<dbReference type="EMBL" id="KB705495">
    <property type="protein sequence ID" value="EMR72191.1"/>
    <property type="molecule type" value="Genomic_DNA"/>
</dbReference>
<proteinExistence type="predicted"/>
<keyword evidence="1" id="KW-0732">Signal</keyword>
<keyword evidence="3" id="KW-1185">Reference proteome</keyword>
<dbReference type="AlphaFoldDB" id="M7TQL9"/>
<dbReference type="eggNOG" id="ENOG502SW1Z">
    <property type="taxonomic scope" value="Eukaryota"/>
</dbReference>
<dbReference type="OMA" id="CYYNFNV"/>